<evidence type="ECO:0000259" key="3">
    <source>
        <dbReference type="SMART" id="SM01027"/>
    </source>
</evidence>
<evidence type="ECO:0000313" key="5">
    <source>
        <dbReference type="Proteomes" id="UP000322822"/>
    </source>
</evidence>
<dbReference type="CDD" id="cd16295">
    <property type="entry name" value="TTHA0252-CPSF-like_MBL-fold"/>
    <property type="match status" value="1"/>
</dbReference>
<dbReference type="Proteomes" id="UP000322822">
    <property type="component" value="Chromosome 2"/>
</dbReference>
<dbReference type="SMART" id="SM01027">
    <property type="entry name" value="Beta-Casp"/>
    <property type="match status" value="1"/>
</dbReference>
<dbReference type="Pfam" id="PF10996">
    <property type="entry name" value="Beta-Casp"/>
    <property type="match status" value="1"/>
</dbReference>
<protein>
    <submittedName>
        <fullName evidence="4">MBL fold metallo-hydrolase</fullName>
    </submittedName>
</protein>
<dbReference type="InterPro" id="IPR011108">
    <property type="entry name" value="RMMBL"/>
</dbReference>
<evidence type="ECO:0000259" key="2">
    <source>
        <dbReference type="SMART" id="SM00849"/>
    </source>
</evidence>
<dbReference type="GO" id="GO:0004521">
    <property type="term" value="F:RNA endonuclease activity"/>
    <property type="evidence" value="ECO:0007669"/>
    <property type="project" value="TreeGrafter"/>
</dbReference>
<dbReference type="InterPro" id="IPR022712">
    <property type="entry name" value="Beta_Casp"/>
</dbReference>
<dbReference type="PANTHER" id="PTHR11203">
    <property type="entry name" value="CLEAVAGE AND POLYADENYLATION SPECIFICITY FACTOR FAMILY MEMBER"/>
    <property type="match status" value="1"/>
</dbReference>
<proteinExistence type="predicted"/>
<keyword evidence="1 4" id="KW-0378">Hydrolase</keyword>
<feature type="domain" description="Beta-Casp" evidence="3">
    <location>
        <begin position="247"/>
        <end position="366"/>
    </location>
</feature>
<dbReference type="Pfam" id="PF07521">
    <property type="entry name" value="RMMBL"/>
    <property type="match status" value="1"/>
</dbReference>
<dbReference type="InterPro" id="IPR036866">
    <property type="entry name" value="RibonucZ/Hydroxyglut_hydro"/>
</dbReference>
<dbReference type="Gene3D" id="3.40.50.10890">
    <property type="match status" value="1"/>
</dbReference>
<name>A0A5P2HBF1_9BURK</name>
<accession>A0A5P2HBF1</accession>
<feature type="domain" description="Metallo-beta-lactamase" evidence="2">
    <location>
        <begin position="13"/>
        <end position="235"/>
    </location>
</feature>
<dbReference type="AlphaFoldDB" id="A0A5P2HBF1"/>
<dbReference type="GO" id="GO:0016787">
    <property type="term" value="F:hydrolase activity"/>
    <property type="evidence" value="ECO:0007669"/>
    <property type="project" value="UniProtKB-KW"/>
</dbReference>
<evidence type="ECO:0000313" key="4">
    <source>
        <dbReference type="EMBL" id="QET04390.1"/>
    </source>
</evidence>
<sequence length="461" mass="50239">MKLTFLGATGTVTGSKYLVEAGRCRILVDCGLFQGFKQLRLRNWAPLPVDPASLHAVVLTHAHIDHSGYLPLLVRNGFRGSVYCTLGTAQLCEILLPDAAALAEEDASYANRKGFSRHHPAIPLYSGTDAARALRRLEVVPYAKRWTVAPGMEAEFHRAGHIIGASTVTLHFDGVRLVFSGDLGRQSDPVMRAPEPVSAADWLLVESTYGDRLHPAEDPIETLGDIVNRTIGRGGTLVVPTFAVGRAQSLLYCLYRLKQAGKLPDVPIFLNSPMAIAATRIFSLHPEELRIDREACAAACEMAEPVQRAEDSVRLNGDTRPKIILAGSGMLTGGRVVHHLESFGQDPSNTILLCGFQAGGTRGATLGSGGRLVRLHGKDIPIRAEVARLDTLSAHADAADLLAWLKGFHQPPRQTFIVHGEPQASDALRLRIERELGWAVTMPEYRETYRLRESAPEGPKR</sequence>
<dbReference type="SUPFAM" id="SSF56281">
    <property type="entry name" value="Metallo-hydrolase/oxidoreductase"/>
    <property type="match status" value="1"/>
</dbReference>
<dbReference type="Pfam" id="PF00753">
    <property type="entry name" value="Lactamase_B"/>
    <property type="match status" value="1"/>
</dbReference>
<reference evidence="4 5" key="1">
    <citation type="submission" date="2019-09" db="EMBL/GenBank/DDBJ databases">
        <title>FDA dAtabase for Regulatory Grade micrObial Sequences (FDA-ARGOS): Supporting development and validation of Infectious Disease Dx tests.</title>
        <authorList>
            <person name="Sciortino C."/>
            <person name="Tallon L."/>
            <person name="Sadzewicz L."/>
            <person name="Vavikolanu K."/>
            <person name="Mehta A."/>
            <person name="Aluvathingal J."/>
            <person name="Nadendla S."/>
            <person name="Nandy P."/>
            <person name="Geyer C."/>
            <person name="Yan Y."/>
            <person name="Sichtig H."/>
        </authorList>
    </citation>
    <scope>NUCLEOTIDE SEQUENCE [LARGE SCALE GENOMIC DNA]</scope>
    <source>
        <strain evidence="4 5">FDAARGOS_664</strain>
    </source>
</reference>
<evidence type="ECO:0000256" key="1">
    <source>
        <dbReference type="ARBA" id="ARBA00022801"/>
    </source>
</evidence>
<dbReference type="PANTHER" id="PTHR11203:SF37">
    <property type="entry name" value="INTEGRATOR COMPLEX SUBUNIT 11"/>
    <property type="match status" value="1"/>
</dbReference>
<dbReference type="RefSeq" id="WP_150374453.1">
    <property type="nucleotide sequence ID" value="NZ_CP044067.1"/>
</dbReference>
<dbReference type="EMBL" id="CP044067">
    <property type="protein sequence ID" value="QET04390.1"/>
    <property type="molecule type" value="Genomic_DNA"/>
</dbReference>
<dbReference type="Gene3D" id="3.60.15.10">
    <property type="entry name" value="Ribonuclease Z/Hydroxyacylglutathione hydrolase-like"/>
    <property type="match status" value="1"/>
</dbReference>
<dbReference type="InterPro" id="IPR050698">
    <property type="entry name" value="MBL"/>
</dbReference>
<dbReference type="OrthoDB" id="9803916at2"/>
<gene>
    <name evidence="4" type="ORF">FOB72_19850</name>
</gene>
<organism evidence="4 5">
    <name type="scientific">Cupriavidus pauculus</name>
    <dbReference type="NCBI Taxonomy" id="82633"/>
    <lineage>
        <taxon>Bacteria</taxon>
        <taxon>Pseudomonadati</taxon>
        <taxon>Pseudomonadota</taxon>
        <taxon>Betaproteobacteria</taxon>
        <taxon>Burkholderiales</taxon>
        <taxon>Burkholderiaceae</taxon>
        <taxon>Cupriavidus</taxon>
    </lineage>
</organism>
<dbReference type="SMART" id="SM00849">
    <property type="entry name" value="Lactamase_B"/>
    <property type="match status" value="1"/>
</dbReference>
<dbReference type="InterPro" id="IPR001279">
    <property type="entry name" value="Metallo-B-lactamas"/>
</dbReference>